<dbReference type="InterPro" id="IPR011344">
    <property type="entry name" value="ssDNA-bd"/>
</dbReference>
<dbReference type="AlphaFoldDB" id="A0A6I5N066"/>
<evidence type="ECO:0000256" key="2">
    <source>
        <dbReference type="PROSITE-ProRule" id="PRU00252"/>
    </source>
</evidence>
<dbReference type="PANTHER" id="PTHR10302:SF0">
    <property type="entry name" value="SINGLE-STRANDED DNA-BINDING PROTEIN, MITOCHONDRIAL"/>
    <property type="match status" value="1"/>
</dbReference>
<dbReference type="CDD" id="cd04496">
    <property type="entry name" value="SSB_OBF"/>
    <property type="match status" value="1"/>
</dbReference>
<dbReference type="PANTHER" id="PTHR10302">
    <property type="entry name" value="SINGLE-STRANDED DNA-BINDING PROTEIN"/>
    <property type="match status" value="1"/>
</dbReference>
<dbReference type="NCBIfam" id="TIGR00621">
    <property type="entry name" value="ssb"/>
    <property type="match status" value="1"/>
</dbReference>
<evidence type="ECO:0000313" key="6">
    <source>
        <dbReference type="Proteomes" id="UP000469292"/>
    </source>
</evidence>
<organism evidence="5 6">
    <name type="scientific">Bifidobacterium choloepi</name>
    <dbReference type="NCBI Taxonomy" id="2614131"/>
    <lineage>
        <taxon>Bacteria</taxon>
        <taxon>Bacillati</taxon>
        <taxon>Actinomycetota</taxon>
        <taxon>Actinomycetes</taxon>
        <taxon>Bifidobacteriales</taxon>
        <taxon>Bifidobacteriaceae</taxon>
        <taxon>Bifidobacterium</taxon>
    </lineage>
</organism>
<gene>
    <name evidence="5" type="ORF">F6S87_02470</name>
</gene>
<proteinExistence type="predicted"/>
<sequence length="219" mass="23600">MALQQGLVTITGRVGGEPQKFERDGEFIGCQFRLGCTRSYMGRNGEWCKMPTTWITVKAFRTLGKNVMMSIHKGEAVFVHGLLNTDEWMTQAGEPMSRIVIEATVIGHDLNFYVSEAKRLRPASAPANDQQPDGQNIPNIPNNQNNQSMTTNAPLANSPVSPALPVRPVPGDSSVTYGVPPADSPAPPGSAASAGRSLMSPEEEDAAQNEQEEFGGGRF</sequence>
<evidence type="ECO:0000256" key="1">
    <source>
        <dbReference type="ARBA" id="ARBA00023125"/>
    </source>
</evidence>
<name>A0A6I5N066_9BIFI</name>
<reference evidence="5 6" key="1">
    <citation type="submission" date="2019-09" db="EMBL/GenBank/DDBJ databases">
        <title>Phylogenetic characterization of a novel taxon of the genus Bifidobacterium: Bifidobacterium choloepi sp. nov.</title>
        <authorList>
            <person name="Modesto M."/>
            <person name="Satti M."/>
        </authorList>
    </citation>
    <scope>NUCLEOTIDE SEQUENCE [LARGE SCALE GENOMIC DNA]</scope>
    <source>
        <strain evidence="5 6">BRDM6</strain>
    </source>
</reference>
<dbReference type="GO" id="GO:0006260">
    <property type="term" value="P:DNA replication"/>
    <property type="evidence" value="ECO:0007669"/>
    <property type="project" value="InterPro"/>
</dbReference>
<evidence type="ECO:0000313" key="5">
    <source>
        <dbReference type="EMBL" id="NEG69505.1"/>
    </source>
</evidence>
<evidence type="ECO:0000256" key="4">
    <source>
        <dbReference type="SAM" id="MobiDB-lite"/>
    </source>
</evidence>
<feature type="compositionally biased region" description="Acidic residues" evidence="4">
    <location>
        <begin position="201"/>
        <end position="213"/>
    </location>
</feature>
<feature type="compositionally biased region" description="Low complexity" evidence="4">
    <location>
        <begin position="135"/>
        <end position="147"/>
    </location>
</feature>
<feature type="region of interest" description="Disordered" evidence="4">
    <location>
        <begin position="122"/>
        <end position="219"/>
    </location>
</feature>
<dbReference type="Gene3D" id="2.40.50.140">
    <property type="entry name" value="Nucleic acid-binding proteins"/>
    <property type="match status" value="1"/>
</dbReference>
<dbReference type="RefSeq" id="WP_163227063.1">
    <property type="nucleotide sequence ID" value="NZ_VYSG01000001.1"/>
</dbReference>
<keyword evidence="6" id="KW-1185">Reference proteome</keyword>
<keyword evidence="1 2" id="KW-0238">DNA-binding</keyword>
<accession>A0A6I5N066</accession>
<protein>
    <recommendedName>
        <fullName evidence="3">Single-stranded DNA-binding protein</fullName>
    </recommendedName>
</protein>
<dbReference type="GO" id="GO:0009295">
    <property type="term" value="C:nucleoid"/>
    <property type="evidence" value="ECO:0007669"/>
    <property type="project" value="TreeGrafter"/>
</dbReference>
<dbReference type="InterPro" id="IPR000424">
    <property type="entry name" value="Primosome_PriB/ssb"/>
</dbReference>
<dbReference type="GO" id="GO:0003697">
    <property type="term" value="F:single-stranded DNA binding"/>
    <property type="evidence" value="ECO:0007669"/>
    <property type="project" value="InterPro"/>
</dbReference>
<evidence type="ECO:0000256" key="3">
    <source>
        <dbReference type="RuleBase" id="RU000524"/>
    </source>
</evidence>
<dbReference type="PROSITE" id="PS50935">
    <property type="entry name" value="SSB"/>
    <property type="match status" value="1"/>
</dbReference>
<feature type="compositionally biased region" description="Polar residues" evidence="4">
    <location>
        <begin position="148"/>
        <end position="160"/>
    </location>
</feature>
<dbReference type="SUPFAM" id="SSF50249">
    <property type="entry name" value="Nucleic acid-binding proteins"/>
    <property type="match status" value="1"/>
</dbReference>
<dbReference type="Pfam" id="PF00436">
    <property type="entry name" value="SSB"/>
    <property type="match status" value="1"/>
</dbReference>
<comment type="caution">
    <text evidence="5">The sequence shown here is derived from an EMBL/GenBank/DDBJ whole genome shotgun (WGS) entry which is preliminary data.</text>
</comment>
<dbReference type="Proteomes" id="UP000469292">
    <property type="component" value="Unassembled WGS sequence"/>
</dbReference>
<dbReference type="EMBL" id="VYSG01000001">
    <property type="protein sequence ID" value="NEG69505.1"/>
    <property type="molecule type" value="Genomic_DNA"/>
</dbReference>
<dbReference type="InterPro" id="IPR012340">
    <property type="entry name" value="NA-bd_OB-fold"/>
</dbReference>